<dbReference type="Gene3D" id="2.60.130.10">
    <property type="entry name" value="Aromatic compound dioxygenase"/>
    <property type="match status" value="1"/>
</dbReference>
<evidence type="ECO:0000259" key="4">
    <source>
        <dbReference type="Pfam" id="PF00775"/>
    </source>
</evidence>
<organism evidence="5 6">
    <name type="scientific">Paractinoplanes aksuensis</name>
    <dbReference type="NCBI Taxonomy" id="2939490"/>
    <lineage>
        <taxon>Bacteria</taxon>
        <taxon>Bacillati</taxon>
        <taxon>Actinomycetota</taxon>
        <taxon>Actinomycetes</taxon>
        <taxon>Micromonosporales</taxon>
        <taxon>Micromonosporaceae</taxon>
        <taxon>Paractinoplanes</taxon>
    </lineage>
</organism>
<evidence type="ECO:0000313" key="5">
    <source>
        <dbReference type="EMBL" id="MCO8275520.1"/>
    </source>
</evidence>
<dbReference type="Pfam" id="PF00775">
    <property type="entry name" value="Dioxygenase_C"/>
    <property type="match status" value="1"/>
</dbReference>
<dbReference type="InterPro" id="IPR000627">
    <property type="entry name" value="Intradiol_dOase_C"/>
</dbReference>
<proteinExistence type="inferred from homology"/>
<dbReference type="InterPro" id="IPR015889">
    <property type="entry name" value="Intradiol_dOase_core"/>
</dbReference>
<dbReference type="SUPFAM" id="SSF49482">
    <property type="entry name" value="Aromatic compound dioxygenase"/>
    <property type="match status" value="1"/>
</dbReference>
<dbReference type="PANTHER" id="PTHR33711:SF7">
    <property type="entry name" value="INTRADIOL RING-CLEAVAGE DIOXYGENASES DOMAIN-CONTAINING PROTEIN-RELATED"/>
    <property type="match status" value="1"/>
</dbReference>
<reference evidence="5 6" key="1">
    <citation type="submission" date="2022-06" db="EMBL/GenBank/DDBJ databases">
        <title>New Species of the Genus Actinoplanes, ActinopZanes ferrugineus.</title>
        <authorList>
            <person name="Ding P."/>
        </authorList>
    </citation>
    <scope>NUCLEOTIDE SEQUENCE [LARGE SCALE GENOMIC DNA]</scope>
    <source>
        <strain evidence="5 6">TRM88003</strain>
    </source>
</reference>
<gene>
    <name evidence="5" type="ORF">M1L60_33545</name>
</gene>
<dbReference type="RefSeq" id="WP_253241584.1">
    <property type="nucleotide sequence ID" value="NZ_JAMYJR010000038.1"/>
</dbReference>
<sequence length="253" mass="27839">MPNDRLIAIIEDFEKTLLELVQRHRITHEEYRKATEVVLASVQAGEGSILFDVFLEAETLDVESAHRKGSPLGLLGPFYLPGAPRLEPPNMMPRRPDEKGDTLIFRGAVRSTTGEALPFAEFDMWQADADGNYSGIMPGIPAWNLRGRFGTAVDGTFEVTTIQPAPYPVPGDGPIGGVLRELGRHLYRPAHLHLQVTAPDHEVLTTQLYFADGDYLATDAANAVRDGLIAPVELDGDVRIATYDFVLEPHTAR</sequence>
<evidence type="ECO:0000256" key="3">
    <source>
        <dbReference type="ARBA" id="ARBA00023002"/>
    </source>
</evidence>
<comment type="caution">
    <text evidence="5">The sequence shown here is derived from an EMBL/GenBank/DDBJ whole genome shotgun (WGS) entry which is preliminary data.</text>
</comment>
<accession>A0ABT1DXM8</accession>
<evidence type="ECO:0000313" key="6">
    <source>
        <dbReference type="Proteomes" id="UP001523369"/>
    </source>
</evidence>
<dbReference type="Proteomes" id="UP001523369">
    <property type="component" value="Unassembled WGS sequence"/>
</dbReference>
<dbReference type="PANTHER" id="PTHR33711">
    <property type="entry name" value="DIOXYGENASE, PUTATIVE (AFU_ORTHOLOGUE AFUA_2G02910)-RELATED"/>
    <property type="match status" value="1"/>
</dbReference>
<evidence type="ECO:0000256" key="2">
    <source>
        <dbReference type="ARBA" id="ARBA00022964"/>
    </source>
</evidence>
<keyword evidence="3" id="KW-0560">Oxidoreductase</keyword>
<keyword evidence="6" id="KW-1185">Reference proteome</keyword>
<keyword evidence="2" id="KW-0223">Dioxygenase</keyword>
<dbReference type="EMBL" id="JAMYJR010000038">
    <property type="protein sequence ID" value="MCO8275520.1"/>
    <property type="molecule type" value="Genomic_DNA"/>
</dbReference>
<comment type="similarity">
    <text evidence="1">Belongs to the intradiol ring-cleavage dioxygenase family.</text>
</comment>
<protein>
    <recommendedName>
        <fullName evidence="4">Intradiol ring-cleavage dioxygenases domain-containing protein</fullName>
    </recommendedName>
</protein>
<evidence type="ECO:0000256" key="1">
    <source>
        <dbReference type="ARBA" id="ARBA00007825"/>
    </source>
</evidence>
<name>A0ABT1DXM8_9ACTN</name>
<dbReference type="InterPro" id="IPR050770">
    <property type="entry name" value="Intradiol_RC_Dioxygenase"/>
</dbReference>
<feature type="domain" description="Intradiol ring-cleavage dioxygenases" evidence="4">
    <location>
        <begin position="76"/>
        <end position="249"/>
    </location>
</feature>